<gene>
    <name evidence="1" type="ORF">Tci_921590</name>
</gene>
<accession>A0A699WXN9</accession>
<sequence>LSGRWFVALRGGQPVGVFSERGGGLAREAGKLFAGCTLAERLETARQLRPDGQSEWHRQLCGARAVERRHQLPRRRRHRAAAAW</sequence>
<reference evidence="1" key="1">
    <citation type="journal article" date="2019" name="Sci. Rep.">
        <title>Draft genome of Tanacetum cinerariifolium, the natural source of mosquito coil.</title>
        <authorList>
            <person name="Yamashiro T."/>
            <person name="Shiraishi A."/>
            <person name="Satake H."/>
            <person name="Nakayama K."/>
        </authorList>
    </citation>
    <scope>NUCLEOTIDE SEQUENCE</scope>
</reference>
<feature type="non-terminal residue" evidence="1">
    <location>
        <position position="1"/>
    </location>
</feature>
<proteinExistence type="predicted"/>
<name>A0A699WXN9_TANCI</name>
<protein>
    <submittedName>
        <fullName evidence="1">Uncharacterized protein</fullName>
    </submittedName>
</protein>
<organism evidence="1">
    <name type="scientific">Tanacetum cinerariifolium</name>
    <name type="common">Dalmatian daisy</name>
    <name type="synonym">Chrysanthemum cinerariifolium</name>
    <dbReference type="NCBI Taxonomy" id="118510"/>
    <lineage>
        <taxon>Eukaryota</taxon>
        <taxon>Viridiplantae</taxon>
        <taxon>Streptophyta</taxon>
        <taxon>Embryophyta</taxon>
        <taxon>Tracheophyta</taxon>
        <taxon>Spermatophyta</taxon>
        <taxon>Magnoliopsida</taxon>
        <taxon>eudicotyledons</taxon>
        <taxon>Gunneridae</taxon>
        <taxon>Pentapetalae</taxon>
        <taxon>asterids</taxon>
        <taxon>campanulids</taxon>
        <taxon>Asterales</taxon>
        <taxon>Asteraceae</taxon>
        <taxon>Asteroideae</taxon>
        <taxon>Anthemideae</taxon>
        <taxon>Anthemidinae</taxon>
        <taxon>Tanacetum</taxon>
    </lineage>
</organism>
<evidence type="ECO:0000313" key="1">
    <source>
        <dbReference type="EMBL" id="GFD49621.1"/>
    </source>
</evidence>
<dbReference type="EMBL" id="BKCJ011744726">
    <property type="protein sequence ID" value="GFD49621.1"/>
    <property type="molecule type" value="Genomic_DNA"/>
</dbReference>
<dbReference type="AlphaFoldDB" id="A0A699WXN9"/>
<comment type="caution">
    <text evidence="1">The sequence shown here is derived from an EMBL/GenBank/DDBJ whole genome shotgun (WGS) entry which is preliminary data.</text>
</comment>